<name>A0A1V0GYN6_9RHOB</name>
<dbReference type="GO" id="GO:0017000">
    <property type="term" value="P:antibiotic biosynthetic process"/>
    <property type="evidence" value="ECO:0007669"/>
    <property type="project" value="UniProtKB-ARBA"/>
</dbReference>
<evidence type="ECO:0000256" key="1">
    <source>
        <dbReference type="SAM" id="MobiDB-lite"/>
    </source>
</evidence>
<dbReference type="eggNOG" id="COG1819">
    <property type="taxonomic scope" value="Bacteria"/>
</dbReference>
<dbReference type="AlphaFoldDB" id="A0A1V0GYN6"/>
<dbReference type="EMBL" id="CP020445">
    <property type="protein sequence ID" value="ARC38986.2"/>
    <property type="molecule type" value="Genomic_DNA"/>
</dbReference>
<gene>
    <name evidence="2" type="ORF">A6J80_22075</name>
</gene>
<dbReference type="PANTHER" id="PTHR48050">
    <property type="entry name" value="STEROL 3-BETA-GLUCOSYLTRANSFERASE"/>
    <property type="match status" value="1"/>
</dbReference>
<dbReference type="KEGG" id="pye:A6J80_22075"/>
<dbReference type="Pfam" id="PF00201">
    <property type="entry name" value="UDPGT"/>
    <property type="match status" value="1"/>
</dbReference>
<evidence type="ECO:0000313" key="2">
    <source>
        <dbReference type="EMBL" id="ARC38986.2"/>
    </source>
</evidence>
<evidence type="ECO:0000313" key="3">
    <source>
        <dbReference type="Proteomes" id="UP000191257"/>
    </source>
</evidence>
<feature type="compositionally biased region" description="Basic and acidic residues" evidence="1">
    <location>
        <begin position="94"/>
        <end position="104"/>
    </location>
</feature>
<proteinExistence type="predicted"/>
<reference evidence="2" key="1">
    <citation type="submission" date="2017-12" db="EMBL/GenBank/DDBJ databases">
        <title>FDA dAtabase for Regulatory Grade micrObial Sequences (FDA-ARGOS): Supporting development and validation of Infectious Disease Dx tests.</title>
        <authorList>
            <person name="Campos J."/>
            <person name="Goldberg B."/>
            <person name="Tallon L."/>
            <person name="Sadzewicz L."/>
            <person name="Sengamalay N."/>
            <person name="Ott S."/>
            <person name="Godinez A."/>
            <person name="Nagaraj S."/>
            <person name="Vyas G."/>
            <person name="Aluvathingal J."/>
            <person name="Nadendla S."/>
            <person name="Geyer C."/>
            <person name="Nandy P."/>
            <person name="Hobson J."/>
            <person name="Sichtig H."/>
        </authorList>
    </citation>
    <scope>NUCLEOTIDE SEQUENCE</scope>
    <source>
        <strain evidence="2">FDAARGOS_252</strain>
        <plasmid evidence="2">unnamed5</plasmid>
    </source>
</reference>
<dbReference type="GO" id="GO:0008194">
    <property type="term" value="F:UDP-glycosyltransferase activity"/>
    <property type="evidence" value="ECO:0007669"/>
    <property type="project" value="InterPro"/>
</dbReference>
<sequence>MHLVFQDIGAGFGGHGILGRVADDGARDAAHRRTNRAADNGAGHGARGRTAHGAAARRGGIGRFDMGDLGLGDDDRLAWGHDRGGLRGRRAHRQKDGRGRKQEGVLHGLSPFQTGERTPSARRRFRTCRFRQAPRRIGRAATLVPRRGLGRMHALFVTLPLYSHLRGFQALARAWTDRGHKASFLVLPGGPPMPGLDALTLPGPSVAPPPGNVLALARHGARQTERLCRDGLPMARSLGVDVVLGDQMEPASGLIARALGVPLASVACAVPMDPEPGVPMPFLSWPYDPSARGLKRQRAAGAVAGLLMAPQDRVVARISREWGLGDLRSLADCLSPRLTLAQMIPGFDYPRPAVGWRIAELGPFAPPDPAQGFPPDIRPDPGRPLVYVSLGTIMGRRAGVLARIAAACRECGAQVLVSHGGCLDGAQAAAIPADWVRDFVPQRAVLARADLCVTHAGLNTVLECLDAGVPMLALPLAYDQPGVAARIRHHGLGSVLGPLQRGRRPVAQAVAALLADPGPRTRLRPFAARAATAPGAAGAVPLVEALVAGSR</sequence>
<keyword evidence="2" id="KW-0614">Plasmid</keyword>
<protein>
    <submittedName>
        <fullName evidence="2">Zeaxanthin glucosyltransferase</fullName>
    </submittedName>
</protein>
<geneLocation type="plasmid" evidence="2 3">
    <name>unnamed5</name>
</geneLocation>
<dbReference type="InterPro" id="IPR050426">
    <property type="entry name" value="Glycosyltransferase_28"/>
</dbReference>
<accession>A0A1V0GYN6</accession>
<organism evidence="2 3">
    <name type="scientific">Paracoccus yeei</name>
    <dbReference type="NCBI Taxonomy" id="147645"/>
    <lineage>
        <taxon>Bacteria</taxon>
        <taxon>Pseudomonadati</taxon>
        <taxon>Pseudomonadota</taxon>
        <taxon>Alphaproteobacteria</taxon>
        <taxon>Rhodobacterales</taxon>
        <taxon>Paracoccaceae</taxon>
        <taxon>Paracoccus</taxon>
    </lineage>
</organism>
<feature type="region of interest" description="Disordered" evidence="1">
    <location>
        <begin position="82"/>
        <end position="121"/>
    </location>
</feature>
<dbReference type="Proteomes" id="UP000191257">
    <property type="component" value="Plasmid unnamed5"/>
</dbReference>
<feature type="region of interest" description="Disordered" evidence="1">
    <location>
        <begin position="28"/>
        <end position="55"/>
    </location>
</feature>
<dbReference type="CDD" id="cd03784">
    <property type="entry name" value="GT1_Gtf-like"/>
    <property type="match status" value="1"/>
</dbReference>
<keyword evidence="3" id="KW-1185">Reference proteome</keyword>
<dbReference type="PANTHER" id="PTHR48050:SF13">
    <property type="entry name" value="STEROL 3-BETA-GLUCOSYLTRANSFERASE UGT80A2"/>
    <property type="match status" value="1"/>
</dbReference>
<dbReference type="InterPro" id="IPR002213">
    <property type="entry name" value="UDP_glucos_trans"/>
</dbReference>
<dbReference type="SUPFAM" id="SSF53756">
    <property type="entry name" value="UDP-Glycosyltransferase/glycogen phosphorylase"/>
    <property type="match status" value="1"/>
</dbReference>
<dbReference type="Gene3D" id="3.40.50.2000">
    <property type="entry name" value="Glycogen Phosphorylase B"/>
    <property type="match status" value="2"/>
</dbReference>